<dbReference type="Pfam" id="PF00990">
    <property type="entry name" value="GGDEF"/>
    <property type="match status" value="1"/>
</dbReference>
<proteinExistence type="predicted"/>
<feature type="transmembrane region" description="Helical" evidence="4">
    <location>
        <begin position="56"/>
        <end position="76"/>
    </location>
</feature>
<keyword evidence="4" id="KW-0812">Transmembrane</keyword>
<comment type="caution">
    <text evidence="6">The sequence shown here is derived from an EMBL/GenBank/DDBJ whole genome shotgun (WGS) entry which is preliminary data.</text>
</comment>
<evidence type="ECO:0000256" key="4">
    <source>
        <dbReference type="SAM" id="Phobius"/>
    </source>
</evidence>
<evidence type="ECO:0000313" key="7">
    <source>
        <dbReference type="Proteomes" id="UP000586067"/>
    </source>
</evidence>
<feature type="transmembrane region" description="Helical" evidence="4">
    <location>
        <begin position="133"/>
        <end position="151"/>
    </location>
</feature>
<dbReference type="FunFam" id="3.30.70.270:FF:000001">
    <property type="entry name" value="Diguanylate cyclase domain protein"/>
    <property type="match status" value="1"/>
</dbReference>
<keyword evidence="4" id="KW-0472">Membrane</keyword>
<name>A0A847R0B1_9GAMM</name>
<comment type="cofactor">
    <cofactor evidence="1">
        <name>Mg(2+)</name>
        <dbReference type="ChEBI" id="CHEBI:18420"/>
    </cofactor>
</comment>
<reference evidence="6 7" key="1">
    <citation type="submission" date="2020-04" db="EMBL/GenBank/DDBJ databases">
        <title>Marinomonas sp. M1K-6 isolated from the deep seawater of the Mariana Trench.</title>
        <authorList>
            <person name="Li Y."/>
        </authorList>
    </citation>
    <scope>NUCLEOTIDE SEQUENCE [LARGE SCALE GENOMIC DNA]</scope>
    <source>
        <strain evidence="6 7">M1K-6</strain>
    </source>
</reference>
<organism evidence="6 7">
    <name type="scientific">Marinomonas profundi</name>
    <dbReference type="NCBI Taxonomy" id="2726122"/>
    <lineage>
        <taxon>Bacteria</taxon>
        <taxon>Pseudomonadati</taxon>
        <taxon>Pseudomonadota</taxon>
        <taxon>Gammaproteobacteria</taxon>
        <taxon>Oceanospirillales</taxon>
        <taxon>Oceanospirillaceae</taxon>
        <taxon>Marinomonas</taxon>
    </lineage>
</organism>
<protein>
    <recommendedName>
        <fullName evidence="2">diguanylate cyclase</fullName>
        <ecNumber evidence="2">2.7.7.65</ecNumber>
    </recommendedName>
</protein>
<dbReference type="PANTHER" id="PTHR45138">
    <property type="entry name" value="REGULATORY COMPONENTS OF SENSORY TRANSDUCTION SYSTEM"/>
    <property type="match status" value="1"/>
</dbReference>
<dbReference type="RefSeq" id="WP_168823320.1">
    <property type="nucleotide sequence ID" value="NZ_CP073013.1"/>
</dbReference>
<feature type="transmembrane region" description="Helical" evidence="4">
    <location>
        <begin position="30"/>
        <end position="50"/>
    </location>
</feature>
<dbReference type="SMART" id="SM00267">
    <property type="entry name" value="GGDEF"/>
    <property type="match status" value="1"/>
</dbReference>
<dbReference type="InterPro" id="IPR000160">
    <property type="entry name" value="GGDEF_dom"/>
</dbReference>
<sequence length="365" mass="41576">MFSLTKKTIEKLLNIGFEDEYDNDVNQKHVVNFSYLMFCVSGLLLLIVFFSRNMPYVVFICLVGLWVGVIGLRYSYRGYFLRAQLLMPIAKISQVAILSLFYFGAESGFHLLFLNVIAYAFIVFRADQRFIQYWIVIVSIVLFLVCEFLSPKGLYLTSFDQNLVLVCVFLFTAFYFAVVIRLVMNRLKAVNHHLRQLAERDELTGLSNRRKVLADAVNIFADSVINQESCVFAIVDLDHFKKINDTFGHEAGDLVLTKVATMMASVIRTEDEIGRYGGEEFIVIMPNTNLKEAEATMERMRESVENMLIETEHGIVIPVTVSIGLAPIAPSVSRYEEILAQADKGLYIAKRSGRNRISVQSIYQD</sequence>
<dbReference type="GO" id="GO:0052621">
    <property type="term" value="F:diguanylate cyclase activity"/>
    <property type="evidence" value="ECO:0007669"/>
    <property type="project" value="UniProtKB-EC"/>
</dbReference>
<keyword evidence="7" id="KW-1185">Reference proteome</keyword>
<dbReference type="PANTHER" id="PTHR45138:SF9">
    <property type="entry name" value="DIGUANYLATE CYCLASE DGCM-RELATED"/>
    <property type="match status" value="1"/>
</dbReference>
<dbReference type="InterPro" id="IPR050469">
    <property type="entry name" value="Diguanylate_Cyclase"/>
</dbReference>
<comment type="catalytic activity">
    <reaction evidence="3">
        <text>2 GTP = 3',3'-c-di-GMP + 2 diphosphate</text>
        <dbReference type="Rhea" id="RHEA:24898"/>
        <dbReference type="ChEBI" id="CHEBI:33019"/>
        <dbReference type="ChEBI" id="CHEBI:37565"/>
        <dbReference type="ChEBI" id="CHEBI:58805"/>
        <dbReference type="EC" id="2.7.7.65"/>
    </reaction>
</comment>
<evidence type="ECO:0000259" key="5">
    <source>
        <dbReference type="PROSITE" id="PS50887"/>
    </source>
</evidence>
<dbReference type="InterPro" id="IPR029787">
    <property type="entry name" value="Nucleotide_cyclase"/>
</dbReference>
<dbReference type="SUPFAM" id="SSF55073">
    <property type="entry name" value="Nucleotide cyclase"/>
    <property type="match status" value="1"/>
</dbReference>
<dbReference type="AlphaFoldDB" id="A0A847R0B1"/>
<evidence type="ECO:0000256" key="1">
    <source>
        <dbReference type="ARBA" id="ARBA00001946"/>
    </source>
</evidence>
<evidence type="ECO:0000256" key="2">
    <source>
        <dbReference type="ARBA" id="ARBA00012528"/>
    </source>
</evidence>
<feature type="transmembrane region" description="Helical" evidence="4">
    <location>
        <begin position="163"/>
        <end position="184"/>
    </location>
</feature>
<dbReference type="EC" id="2.7.7.65" evidence="2"/>
<evidence type="ECO:0000313" key="6">
    <source>
        <dbReference type="EMBL" id="NLQ16931.1"/>
    </source>
</evidence>
<dbReference type="CDD" id="cd01949">
    <property type="entry name" value="GGDEF"/>
    <property type="match status" value="1"/>
</dbReference>
<dbReference type="NCBIfam" id="TIGR00254">
    <property type="entry name" value="GGDEF"/>
    <property type="match status" value="1"/>
</dbReference>
<gene>
    <name evidence="6" type="ORF">HGG82_04755</name>
</gene>
<accession>A0A847R0B1</accession>
<dbReference type="InterPro" id="IPR043128">
    <property type="entry name" value="Rev_trsase/Diguanyl_cyclase"/>
</dbReference>
<dbReference type="Proteomes" id="UP000586067">
    <property type="component" value="Unassembled WGS sequence"/>
</dbReference>
<keyword evidence="4" id="KW-1133">Transmembrane helix</keyword>
<dbReference type="EMBL" id="JABAEK010000003">
    <property type="protein sequence ID" value="NLQ16931.1"/>
    <property type="molecule type" value="Genomic_DNA"/>
</dbReference>
<evidence type="ECO:0000256" key="3">
    <source>
        <dbReference type="ARBA" id="ARBA00034247"/>
    </source>
</evidence>
<dbReference type="PROSITE" id="PS50887">
    <property type="entry name" value="GGDEF"/>
    <property type="match status" value="1"/>
</dbReference>
<dbReference type="Gene3D" id="3.30.70.270">
    <property type="match status" value="1"/>
</dbReference>
<feature type="domain" description="GGDEF" evidence="5">
    <location>
        <begin position="228"/>
        <end position="362"/>
    </location>
</feature>